<dbReference type="RefSeq" id="WP_221030351.1">
    <property type="nucleotide sequence ID" value="NZ_CP139781.1"/>
</dbReference>
<protein>
    <submittedName>
        <fullName evidence="2">Protein phosphatase 2C domain-containing protein</fullName>
    </submittedName>
</protein>
<name>A0ABZ1C7X1_9BACT</name>
<keyword evidence="3" id="KW-1185">Reference proteome</keyword>
<dbReference type="SMART" id="SM00332">
    <property type="entry name" value="PP2Cc"/>
    <property type="match status" value="1"/>
</dbReference>
<evidence type="ECO:0000313" key="2">
    <source>
        <dbReference type="EMBL" id="WRQ87485.1"/>
    </source>
</evidence>
<dbReference type="SUPFAM" id="SSF81606">
    <property type="entry name" value="PP2C-like"/>
    <property type="match status" value="1"/>
</dbReference>
<evidence type="ECO:0000259" key="1">
    <source>
        <dbReference type="PROSITE" id="PS51746"/>
    </source>
</evidence>
<dbReference type="SMART" id="SM00331">
    <property type="entry name" value="PP2C_SIG"/>
    <property type="match status" value="1"/>
</dbReference>
<dbReference type="InterPro" id="IPR001932">
    <property type="entry name" value="PPM-type_phosphatase-like_dom"/>
</dbReference>
<dbReference type="PANTHER" id="PTHR47992">
    <property type="entry name" value="PROTEIN PHOSPHATASE"/>
    <property type="match status" value="1"/>
</dbReference>
<feature type="domain" description="PPM-type phosphatase" evidence="1">
    <location>
        <begin position="18"/>
        <end position="278"/>
    </location>
</feature>
<reference evidence="2 3" key="2">
    <citation type="submission" date="2023-12" db="EMBL/GenBank/DDBJ databases">
        <title>Description of an unclassified Opitutus bacterium of Verrucomicrobiota.</title>
        <authorList>
            <person name="Zhang D.-F."/>
        </authorList>
    </citation>
    <scope>NUCLEOTIDE SEQUENCE [LARGE SCALE GENOMIC DNA]</scope>
    <source>
        <strain evidence="2 3">WL0086</strain>
    </source>
</reference>
<evidence type="ECO:0000313" key="3">
    <source>
        <dbReference type="Proteomes" id="UP000738431"/>
    </source>
</evidence>
<reference evidence="2 3" key="1">
    <citation type="submission" date="2021-08" db="EMBL/GenBank/DDBJ databases">
        <authorList>
            <person name="Zhang D."/>
            <person name="Zhang A."/>
            <person name="Wang L."/>
        </authorList>
    </citation>
    <scope>NUCLEOTIDE SEQUENCE [LARGE SCALE GENOMIC DNA]</scope>
    <source>
        <strain evidence="2 3">WL0086</strain>
    </source>
</reference>
<dbReference type="PROSITE" id="PS51746">
    <property type="entry name" value="PPM_2"/>
    <property type="match status" value="1"/>
</dbReference>
<dbReference type="InterPro" id="IPR015655">
    <property type="entry name" value="PP2C"/>
</dbReference>
<dbReference type="EMBL" id="CP139781">
    <property type="protein sequence ID" value="WRQ87485.1"/>
    <property type="molecule type" value="Genomic_DNA"/>
</dbReference>
<dbReference type="CDD" id="cd00143">
    <property type="entry name" value="PP2Cc"/>
    <property type="match status" value="1"/>
</dbReference>
<dbReference type="Pfam" id="PF13672">
    <property type="entry name" value="PP2C_2"/>
    <property type="match status" value="1"/>
</dbReference>
<sequence length="280" mass="30726">MPEAESAPPPGGPPLSLHWSGHSDVGRFRKNNEDTFLGLRFNGHDINYLGKVGSASLSDNDFVFAVSDGMGGKAAGEFASKITIEKTTQLLPRSFRHSAAGMASGFNDVLEELFQRIHKALTYLGSAYEECAGMGATLSLAWFTPGWLYFGHVGDSRIYYFPKIGGMKQLTHDHTRPGWLRRRGEINEREARNHPAKNSLQQSLGSSFQFLEPQIGAVGCDAGDRFLLCSDGLIDGLWDHRIEDAVRESHDPEIGRLLVEEAVRASGRDNTTALVIDVHA</sequence>
<gene>
    <name evidence="2" type="ORF">K1X11_021940</name>
</gene>
<dbReference type="Proteomes" id="UP000738431">
    <property type="component" value="Chromosome"/>
</dbReference>
<dbReference type="Gene3D" id="3.60.40.10">
    <property type="entry name" value="PPM-type phosphatase domain"/>
    <property type="match status" value="1"/>
</dbReference>
<organism evidence="2 3">
    <name type="scientific">Actomonas aquatica</name>
    <dbReference type="NCBI Taxonomy" id="2866162"/>
    <lineage>
        <taxon>Bacteria</taxon>
        <taxon>Pseudomonadati</taxon>
        <taxon>Verrucomicrobiota</taxon>
        <taxon>Opitutia</taxon>
        <taxon>Opitutales</taxon>
        <taxon>Opitutaceae</taxon>
        <taxon>Actomonas</taxon>
    </lineage>
</organism>
<proteinExistence type="predicted"/>
<dbReference type="InterPro" id="IPR036457">
    <property type="entry name" value="PPM-type-like_dom_sf"/>
</dbReference>
<accession>A0ABZ1C7X1</accession>